<protein>
    <submittedName>
        <fullName evidence="1">Uncharacterized protein</fullName>
    </submittedName>
</protein>
<comment type="caution">
    <text evidence="1">The sequence shown here is derived from an EMBL/GenBank/DDBJ whole genome shotgun (WGS) entry which is preliminary data.</text>
</comment>
<dbReference type="Proteomes" id="UP000824469">
    <property type="component" value="Unassembled WGS sequence"/>
</dbReference>
<accession>A0AA38FC86</accession>
<evidence type="ECO:0000313" key="1">
    <source>
        <dbReference type="EMBL" id="KAH9300729.1"/>
    </source>
</evidence>
<dbReference type="EMBL" id="JAHRHJ020000009">
    <property type="protein sequence ID" value="KAH9300729.1"/>
    <property type="molecule type" value="Genomic_DNA"/>
</dbReference>
<sequence length="128" mass="13624">MQVLQSSPLPSDLGHVKLESFAMNGEIVHGEGQLLVKRSHPEEKILVRENISTTELDEHQGTLLTSYAEAQTGQTLLIRTAGAQSKQQQNLRCQSIQSGEGNSLQQYCSHSAVSQVQLGAGGGNAVGG</sequence>
<evidence type="ECO:0000313" key="2">
    <source>
        <dbReference type="Proteomes" id="UP000824469"/>
    </source>
</evidence>
<feature type="non-terminal residue" evidence="1">
    <location>
        <position position="128"/>
    </location>
</feature>
<keyword evidence="2" id="KW-1185">Reference proteome</keyword>
<gene>
    <name evidence="1" type="ORF">KI387_012312</name>
</gene>
<dbReference type="AlphaFoldDB" id="A0AA38FC86"/>
<proteinExistence type="predicted"/>
<name>A0AA38FC86_TAXCH</name>
<reference evidence="1 2" key="1">
    <citation type="journal article" date="2021" name="Nat. Plants">
        <title>The Taxus genome provides insights into paclitaxel biosynthesis.</title>
        <authorList>
            <person name="Xiong X."/>
            <person name="Gou J."/>
            <person name="Liao Q."/>
            <person name="Li Y."/>
            <person name="Zhou Q."/>
            <person name="Bi G."/>
            <person name="Li C."/>
            <person name="Du R."/>
            <person name="Wang X."/>
            <person name="Sun T."/>
            <person name="Guo L."/>
            <person name="Liang H."/>
            <person name="Lu P."/>
            <person name="Wu Y."/>
            <person name="Zhang Z."/>
            <person name="Ro D.K."/>
            <person name="Shang Y."/>
            <person name="Huang S."/>
            <person name="Yan J."/>
        </authorList>
    </citation>
    <scope>NUCLEOTIDE SEQUENCE [LARGE SCALE GENOMIC DNA]</scope>
    <source>
        <strain evidence="1">Ta-2019</strain>
    </source>
</reference>
<organism evidence="1 2">
    <name type="scientific">Taxus chinensis</name>
    <name type="common">Chinese yew</name>
    <name type="synonym">Taxus wallichiana var. chinensis</name>
    <dbReference type="NCBI Taxonomy" id="29808"/>
    <lineage>
        <taxon>Eukaryota</taxon>
        <taxon>Viridiplantae</taxon>
        <taxon>Streptophyta</taxon>
        <taxon>Embryophyta</taxon>
        <taxon>Tracheophyta</taxon>
        <taxon>Spermatophyta</taxon>
        <taxon>Pinopsida</taxon>
        <taxon>Pinidae</taxon>
        <taxon>Conifers II</taxon>
        <taxon>Cupressales</taxon>
        <taxon>Taxaceae</taxon>
        <taxon>Taxus</taxon>
    </lineage>
</organism>